<dbReference type="Pfam" id="PF12319">
    <property type="entry name" value="TryThrA_C"/>
    <property type="match status" value="1"/>
</dbReference>
<proteinExistence type="predicted"/>
<dbReference type="EMBL" id="GG665221">
    <property type="protein sequence ID" value="KNG76912.1"/>
    <property type="molecule type" value="Genomic_DNA"/>
</dbReference>
<feature type="domain" description="Tryptophan/threonine-rich plasmodium antigen C-terminal" evidence="1">
    <location>
        <begin position="296"/>
        <end position="466"/>
    </location>
</feature>
<evidence type="ECO:0000313" key="3">
    <source>
        <dbReference type="Proteomes" id="UP000054562"/>
    </source>
</evidence>
<name>A0A0L1IBM8_PLAFA</name>
<dbReference type="AlphaFoldDB" id="A0A0L1IBM8"/>
<protein>
    <submittedName>
        <fullName evidence="2">Tryptophan-rich antigen</fullName>
    </submittedName>
</protein>
<dbReference type="OrthoDB" id="385764at2759"/>
<reference evidence="3" key="2">
    <citation type="submission" date="2015-07" db="EMBL/GenBank/DDBJ databases">
        <title>The genome sequence of Plasmodium falciparum IGH-CR14.</title>
        <authorList>
            <consortium name="The Broad Institute Genome Sequencing Platform"/>
            <person name="Volkman S.K."/>
            <person name="Neafsey D.E."/>
            <person name="Dash A.P."/>
            <person name="Chitnis C.E."/>
            <person name="Hartl D.L."/>
            <person name="Young S.K."/>
            <person name="Kodira C.D."/>
            <person name="Zeng Q."/>
            <person name="Koehrsen M."/>
            <person name="Godfrey P."/>
            <person name="Alvarado L."/>
            <person name="Berlin A."/>
            <person name="Borenstein D."/>
            <person name="Chen Z."/>
            <person name="Engels R."/>
            <person name="Freedman E."/>
            <person name="Gellesch M."/>
            <person name="Goldberg J."/>
            <person name="Griggs A."/>
            <person name="Gujja S."/>
            <person name="Heiman D."/>
            <person name="Hepburn T."/>
            <person name="Howarth C."/>
            <person name="Jen D."/>
            <person name="Larson L."/>
            <person name="Lewis B."/>
            <person name="Mehta T."/>
            <person name="Park D."/>
            <person name="Pearson M."/>
            <person name="Roberts A."/>
            <person name="Saif S."/>
            <person name="Shea T."/>
            <person name="Shenoy N."/>
            <person name="Sisk P."/>
            <person name="Stolte C."/>
            <person name="Sykes S."/>
            <person name="Walk T."/>
            <person name="White J."/>
            <person name="Yandava C."/>
            <person name="Wirth D.F."/>
            <person name="Nusbaum C."/>
            <person name="Birren B."/>
        </authorList>
    </citation>
    <scope>NUCLEOTIDE SEQUENCE [LARGE SCALE GENOMIC DNA]</scope>
    <source>
        <strain evidence="3">IGH-CR14</strain>
    </source>
</reference>
<evidence type="ECO:0000313" key="2">
    <source>
        <dbReference type="EMBL" id="KNG76912.1"/>
    </source>
</evidence>
<accession>A0A0L1IBM8</accession>
<gene>
    <name evidence="2" type="ORF">PFMG_03089</name>
</gene>
<sequence>MELNTYNNINSTVKIFQTTSTSALNHDKQIVEKINMDHVVQLFYILTIIILKYVFKSVNKDIKKRRRKKKSYKELKYVNTNEVDAIGKKDDNVNKEIEVPQGKVQEFEEGIELFEEGVKLLKGNTVLEEDGNEINEIEIVFEKPNITDEEKRKKKKQLVENWISDINKMVDTEIHKIISEIENDNEDMSHSLEENNEIYEISSQDVKLTKSKADNNMSEVIQINEKTYNQDVNVNINENLNNNSNINLFNNLSKNTISQDPLHNHLSENRNSEEDLNKSLSAYANNGKDVNKMDGHKLNIYEPYVNNLEEDFMHDKWEFWLNWKKEDWEKLIDSEWTKQMEIKFKEFMRTAENSLKQKQFKRWSIWKSNKWNGLNGWKKREWNFEGDEMWINQYSAVQNENKLKWQELSIQEEIEWLDWVKEKESYMTNKQLIEWDTWKEEKRNWFEKYINLIKKDWLDHNPWKNWKVQRIKMFHPHESEELEELYDIEHNGKLAVLFEY</sequence>
<organism evidence="2 3">
    <name type="scientific">Plasmodium falciparum IGH-CR14</name>
    <dbReference type="NCBI Taxonomy" id="580059"/>
    <lineage>
        <taxon>Eukaryota</taxon>
        <taxon>Sar</taxon>
        <taxon>Alveolata</taxon>
        <taxon>Apicomplexa</taxon>
        <taxon>Aconoidasida</taxon>
        <taxon>Haemosporida</taxon>
        <taxon>Plasmodiidae</taxon>
        <taxon>Plasmodium</taxon>
        <taxon>Plasmodium (Laverania)</taxon>
    </lineage>
</organism>
<evidence type="ECO:0000259" key="1">
    <source>
        <dbReference type="Pfam" id="PF12319"/>
    </source>
</evidence>
<dbReference type="InterPro" id="IPR022089">
    <property type="entry name" value="Plasmodium-antigen_C"/>
</dbReference>
<dbReference type="Proteomes" id="UP000054562">
    <property type="component" value="Unassembled WGS sequence"/>
</dbReference>
<reference evidence="3" key="1">
    <citation type="submission" date="2015-07" db="EMBL/GenBank/DDBJ databases">
        <title>Annotation of Plasmodium falciparum IGH-CR14.</title>
        <authorList>
            <consortium name="The Broad Institute Genome Sequencing Platform"/>
            <person name="Volkman S.K."/>
            <person name="Neafsey D.E."/>
            <person name="Dash A.P."/>
            <person name="Chitnis C.E."/>
            <person name="Hartl D.L."/>
            <person name="Young S.K."/>
            <person name="Zeng Q."/>
            <person name="Koehrsen M."/>
            <person name="Alvarado L."/>
            <person name="Berlin A."/>
            <person name="Borenstein D."/>
            <person name="Chapman S.B."/>
            <person name="Chen Z."/>
            <person name="Engels R."/>
            <person name="Freedman E."/>
            <person name="Gellesch M."/>
            <person name="Goldberg J."/>
            <person name="Griggs A."/>
            <person name="Gujja S."/>
            <person name="Heilman E.R."/>
            <person name="Heiman D.I."/>
            <person name="Howarth C."/>
            <person name="Jen D."/>
            <person name="Larson L."/>
            <person name="Mehta T."/>
            <person name="Neiman D."/>
            <person name="Park D."/>
            <person name="Pearson M."/>
            <person name="Roberts A."/>
            <person name="Saif S."/>
            <person name="Shea T."/>
            <person name="Shenoy N."/>
            <person name="Sisk P."/>
            <person name="Stolte C."/>
            <person name="Sykes S."/>
            <person name="Walk T."/>
            <person name="White J."/>
            <person name="Yandava C."/>
            <person name="Haas B."/>
            <person name="Henn M.R."/>
            <person name="Nusbaum C."/>
            <person name="Birren B."/>
        </authorList>
    </citation>
    <scope>NUCLEOTIDE SEQUENCE [LARGE SCALE GENOMIC DNA]</scope>
    <source>
        <strain evidence="3">IGH-CR14</strain>
    </source>
</reference>